<dbReference type="InterPro" id="IPR001806">
    <property type="entry name" value="Small_GTPase"/>
</dbReference>
<organism evidence="4">
    <name type="scientific">Tetrahymena thermophila</name>
    <dbReference type="NCBI Taxonomy" id="5911"/>
    <lineage>
        <taxon>Eukaryota</taxon>
        <taxon>Sar</taxon>
        <taxon>Alveolata</taxon>
        <taxon>Ciliophora</taxon>
        <taxon>Intramacronucleata</taxon>
        <taxon>Oligohymenophorea</taxon>
        <taxon>Hymenostomatida</taxon>
        <taxon>Tetrahymenina</taxon>
        <taxon>Tetrahymenidae</taxon>
        <taxon>Tetrahymena</taxon>
    </lineage>
</organism>
<accession>E1CB22</accession>
<dbReference type="InterPro" id="IPR027417">
    <property type="entry name" value="P-loop_NTPase"/>
</dbReference>
<name>E1CB22_TETTH</name>
<dbReference type="FunFam" id="3.40.50.300:FF:001447">
    <property type="entry name" value="Ras-related protein Rab-1B"/>
    <property type="match status" value="1"/>
</dbReference>
<keyword evidence="1" id="KW-0547">Nucleotide-binding</keyword>
<protein>
    <submittedName>
        <fullName evidence="4">Rab-family small GTPase RabX15</fullName>
    </submittedName>
</protein>
<dbReference type="NCBIfam" id="TIGR00231">
    <property type="entry name" value="small_GTP"/>
    <property type="match status" value="1"/>
</dbReference>
<dbReference type="PRINTS" id="PR00449">
    <property type="entry name" value="RASTRNSFRMNG"/>
</dbReference>
<evidence type="ECO:0000256" key="3">
    <source>
        <dbReference type="SAM" id="MobiDB-lite"/>
    </source>
</evidence>
<dbReference type="AlphaFoldDB" id="E1CB22"/>
<dbReference type="SMART" id="SM00173">
    <property type="entry name" value="RAS"/>
    <property type="match status" value="1"/>
</dbReference>
<reference evidence="4" key="1">
    <citation type="journal article" date="2010" name="J. Eukaryot. Microbiol.">
        <title>Marked amplification and diversification of products of ras genes from rat brain, Rab GTPases, in the ciliates Tetrahymena thermophila and Paramecium tetraurelia.</title>
        <authorList>
            <person name="Saito-Nakano Y."/>
            <person name="Nakahara T."/>
            <person name="Nakano K."/>
            <person name="Nozaki T."/>
            <person name="Numata O."/>
        </authorList>
    </citation>
    <scope>NUCLEOTIDE SEQUENCE</scope>
</reference>
<proteinExistence type="evidence at transcript level"/>
<dbReference type="SMART" id="SM00175">
    <property type="entry name" value="RAB"/>
    <property type="match status" value="1"/>
</dbReference>
<dbReference type="CDD" id="cd00154">
    <property type="entry name" value="Rab"/>
    <property type="match status" value="1"/>
</dbReference>
<dbReference type="GO" id="GO:0003924">
    <property type="term" value="F:GTPase activity"/>
    <property type="evidence" value="ECO:0007669"/>
    <property type="project" value="InterPro"/>
</dbReference>
<dbReference type="PANTHER" id="PTHR47977">
    <property type="entry name" value="RAS-RELATED PROTEIN RAB"/>
    <property type="match status" value="1"/>
</dbReference>
<dbReference type="Pfam" id="PF00071">
    <property type="entry name" value="Ras"/>
    <property type="match status" value="1"/>
</dbReference>
<dbReference type="SMART" id="SM00174">
    <property type="entry name" value="RHO"/>
    <property type="match status" value="1"/>
</dbReference>
<keyword evidence="2" id="KW-0342">GTP-binding</keyword>
<sequence length="227" mass="25905">MNKSISLTSKKHYSILLIGGTGVGKSCLKNRIIRKKFQTEISTVGVNQQHLDYTYKNKQIKLMITDTAGQEQFKSITKSYYKDCFAVLFCFSGDSPRSLKEAEHYARQFQVNYQNSKAPEGFAPICLFVRNKCDMSENIFTQNVIDNTINGISELYQEFKGFQNIKFFEVSAKEGTNTESLLQYVVEELDKQNVFDIKEQNGTVILNQNQDKNQEKNNESSSSGCCK</sequence>
<evidence type="ECO:0000313" key="4">
    <source>
        <dbReference type="EMBL" id="BAJ21312.1"/>
    </source>
</evidence>
<dbReference type="PROSITE" id="PS51421">
    <property type="entry name" value="RAS"/>
    <property type="match status" value="1"/>
</dbReference>
<dbReference type="InterPro" id="IPR005225">
    <property type="entry name" value="Small_GTP-bd"/>
</dbReference>
<dbReference type="GO" id="GO:0005525">
    <property type="term" value="F:GTP binding"/>
    <property type="evidence" value="ECO:0007669"/>
    <property type="project" value="UniProtKB-KW"/>
</dbReference>
<dbReference type="InterPro" id="IPR050227">
    <property type="entry name" value="Rab"/>
</dbReference>
<dbReference type="PROSITE" id="PS51419">
    <property type="entry name" value="RAB"/>
    <property type="match status" value="1"/>
</dbReference>
<evidence type="ECO:0000256" key="2">
    <source>
        <dbReference type="ARBA" id="ARBA00023134"/>
    </source>
</evidence>
<gene>
    <name evidence="4" type="primary">RABX15</name>
</gene>
<dbReference type="EMBL" id="AB365932">
    <property type="protein sequence ID" value="BAJ21312.1"/>
    <property type="molecule type" value="mRNA"/>
</dbReference>
<dbReference type="Gene3D" id="3.40.50.300">
    <property type="entry name" value="P-loop containing nucleotide triphosphate hydrolases"/>
    <property type="match status" value="1"/>
</dbReference>
<dbReference type="SUPFAM" id="SSF52540">
    <property type="entry name" value="P-loop containing nucleoside triphosphate hydrolases"/>
    <property type="match status" value="1"/>
</dbReference>
<evidence type="ECO:0000256" key="1">
    <source>
        <dbReference type="ARBA" id="ARBA00022741"/>
    </source>
</evidence>
<feature type="region of interest" description="Disordered" evidence="3">
    <location>
        <begin position="208"/>
        <end position="227"/>
    </location>
</feature>